<evidence type="ECO:0000313" key="2">
    <source>
        <dbReference type="Proteomes" id="UP000238081"/>
    </source>
</evidence>
<dbReference type="RefSeq" id="WP_043664935.1">
    <property type="nucleotide sequence ID" value="NZ_CANCWB010000006.1"/>
</dbReference>
<sequence>MIKVKLEINKNRKIIFKVKVDEKDRNNVFFKRAIIEGKPLKKGARYNYEIPLRFFIPICSNVGENQLIIDKNSILSYLEFSDYYDENYYTEVTADAKYMKKWREEGCPDIYKITIDPETLKIKKEIAFKKPRMSLNTIDI</sequence>
<protein>
    <submittedName>
        <fullName evidence="1">Uncharacterized protein</fullName>
    </submittedName>
</protein>
<dbReference type="Proteomes" id="UP000238081">
    <property type="component" value="Unassembled WGS sequence"/>
</dbReference>
<name>A0A2S7F5T1_CLOBU</name>
<dbReference type="EMBL" id="LRDH01000151">
    <property type="protein sequence ID" value="PPV12232.1"/>
    <property type="molecule type" value="Genomic_DNA"/>
</dbReference>
<accession>A0A2S7F5T1</accession>
<proteinExistence type="predicted"/>
<dbReference type="AlphaFoldDB" id="A0A2S7F5T1"/>
<comment type="caution">
    <text evidence="1">The sequence shown here is derived from an EMBL/GenBank/DDBJ whole genome shotgun (WGS) entry which is preliminary data.</text>
</comment>
<organism evidence="1 2">
    <name type="scientific">Clostridium butyricum</name>
    <dbReference type="NCBI Taxonomy" id="1492"/>
    <lineage>
        <taxon>Bacteria</taxon>
        <taxon>Bacillati</taxon>
        <taxon>Bacillota</taxon>
        <taxon>Clostridia</taxon>
        <taxon>Eubacteriales</taxon>
        <taxon>Clostridiaceae</taxon>
        <taxon>Clostridium</taxon>
    </lineage>
</organism>
<evidence type="ECO:0000313" key="1">
    <source>
        <dbReference type="EMBL" id="PPV12232.1"/>
    </source>
</evidence>
<reference evidence="1 2" key="1">
    <citation type="submission" date="2016-01" db="EMBL/GenBank/DDBJ databases">
        <title>Characterization of the Clostridium difficile lineages that are prevalent in Hong Kong and China.</title>
        <authorList>
            <person name="Kwok J.S.-L."/>
            <person name="Lam W.-Y."/>
            <person name="Ip M."/>
            <person name="Chan T.-F."/>
            <person name="Hawkey P.M."/>
            <person name="Tsui S.K.-W."/>
        </authorList>
    </citation>
    <scope>NUCLEOTIDE SEQUENCE [LARGE SCALE GENOMIC DNA]</scope>
    <source>
        <strain evidence="1 2">300064</strain>
    </source>
</reference>
<gene>
    <name evidence="1" type="ORF">AWN73_05225</name>
</gene>